<organism evidence="13 14">
    <name type="scientific">Pacificitalea manganoxidans</name>
    <dbReference type="NCBI Taxonomy" id="1411902"/>
    <lineage>
        <taxon>Bacteria</taxon>
        <taxon>Pseudomonadati</taxon>
        <taxon>Pseudomonadota</taxon>
        <taxon>Alphaproteobacteria</taxon>
        <taxon>Rhodobacterales</taxon>
        <taxon>Paracoccaceae</taxon>
        <taxon>Pacificitalea</taxon>
    </lineage>
</organism>
<evidence type="ECO:0000256" key="1">
    <source>
        <dbReference type="ARBA" id="ARBA00001974"/>
    </source>
</evidence>
<dbReference type="GO" id="GO:0016301">
    <property type="term" value="F:kinase activity"/>
    <property type="evidence" value="ECO:0007669"/>
    <property type="project" value="UniProtKB-KW"/>
</dbReference>
<feature type="domain" description="PurM-like C-terminal" evidence="11">
    <location>
        <begin position="557"/>
        <end position="732"/>
    </location>
</feature>
<dbReference type="Gene3D" id="3.50.50.100">
    <property type="match status" value="1"/>
</dbReference>
<evidence type="ECO:0000256" key="3">
    <source>
        <dbReference type="ARBA" id="ARBA00022679"/>
    </source>
</evidence>
<evidence type="ECO:0000256" key="9">
    <source>
        <dbReference type="ARBA" id="ARBA00023266"/>
    </source>
</evidence>
<dbReference type="PRINTS" id="PR00368">
    <property type="entry name" value="FADPNR"/>
</dbReference>
<evidence type="ECO:0000256" key="7">
    <source>
        <dbReference type="ARBA" id="ARBA00022840"/>
    </source>
</evidence>
<dbReference type="SUPFAM" id="SSF56042">
    <property type="entry name" value="PurM C-terminal domain-like"/>
    <property type="match status" value="1"/>
</dbReference>
<evidence type="ECO:0000256" key="4">
    <source>
        <dbReference type="ARBA" id="ARBA00022741"/>
    </source>
</evidence>
<keyword evidence="5 13" id="KW-0418">Kinase</keyword>
<dbReference type="InterPro" id="IPR036676">
    <property type="entry name" value="PurM-like_C_sf"/>
</dbReference>
<reference evidence="13 14" key="1">
    <citation type="submission" date="2017-05" db="EMBL/GenBank/DDBJ databases">
        <title>Comparative genomic and metabolic analysis of manganese-oxidizing mechanisms in Celeribater manganoxidans DY25T: its adaption to the environment of polymetallic nodule.</title>
        <authorList>
            <person name="Wang X."/>
        </authorList>
    </citation>
    <scope>NUCLEOTIDE SEQUENCE [LARGE SCALE GENOMIC DNA]</scope>
    <source>
        <strain evidence="13 14">DY25</strain>
    </source>
</reference>
<dbReference type="EMBL" id="CP021404">
    <property type="protein sequence ID" value="ATI42801.1"/>
    <property type="molecule type" value="Genomic_DNA"/>
</dbReference>
<keyword evidence="4" id="KW-0547">Nucleotide-binding</keyword>
<dbReference type="PANTHER" id="PTHR42913">
    <property type="entry name" value="APOPTOSIS-INDUCING FACTOR 1"/>
    <property type="match status" value="1"/>
</dbReference>
<dbReference type="InterPro" id="IPR051169">
    <property type="entry name" value="NADH-Q_oxidoreductase"/>
</dbReference>
<evidence type="ECO:0000256" key="5">
    <source>
        <dbReference type="ARBA" id="ARBA00022777"/>
    </source>
</evidence>
<evidence type="ECO:0000259" key="11">
    <source>
        <dbReference type="Pfam" id="PF02769"/>
    </source>
</evidence>
<evidence type="ECO:0000259" key="12">
    <source>
        <dbReference type="Pfam" id="PF07992"/>
    </source>
</evidence>
<dbReference type="NCBIfam" id="TIGR00476">
    <property type="entry name" value="selD"/>
    <property type="match status" value="1"/>
</dbReference>
<accession>A0A291M1F9</accession>
<dbReference type="Gene3D" id="3.30.1330.10">
    <property type="entry name" value="PurM-like, N-terminal domain"/>
    <property type="match status" value="1"/>
</dbReference>
<dbReference type="Proteomes" id="UP000219050">
    <property type="component" value="Chromosome"/>
</dbReference>
<dbReference type="CDD" id="cd02195">
    <property type="entry name" value="SelD"/>
    <property type="match status" value="1"/>
</dbReference>
<keyword evidence="6" id="KW-0274">FAD</keyword>
<dbReference type="RefSeq" id="WP_097373821.1">
    <property type="nucleotide sequence ID" value="NZ_CP021404.1"/>
</dbReference>
<dbReference type="KEGG" id="cmag:CBW24_12840"/>
<gene>
    <name evidence="13" type="ORF">CBW24_12840</name>
</gene>
<keyword evidence="7" id="KW-0067">ATP-binding</keyword>
<evidence type="ECO:0000256" key="8">
    <source>
        <dbReference type="ARBA" id="ARBA00023002"/>
    </source>
</evidence>
<dbReference type="PANTHER" id="PTHR42913:SF9">
    <property type="entry name" value="SLR1591 PROTEIN"/>
    <property type="match status" value="1"/>
</dbReference>
<feature type="domain" description="FAD/NAD(P)-binding" evidence="12">
    <location>
        <begin position="16"/>
        <end position="308"/>
    </location>
</feature>
<name>A0A291M1F9_9RHOB</name>
<dbReference type="NCBIfam" id="TIGR03169">
    <property type="entry name" value="Nterm_to_SelD"/>
    <property type="match status" value="1"/>
</dbReference>
<dbReference type="Pfam" id="PF07992">
    <property type="entry name" value="Pyr_redox_2"/>
    <property type="match status" value="1"/>
</dbReference>
<dbReference type="GO" id="GO:0005524">
    <property type="term" value="F:ATP binding"/>
    <property type="evidence" value="ECO:0007669"/>
    <property type="project" value="UniProtKB-KW"/>
</dbReference>
<keyword evidence="3" id="KW-0808">Transferase</keyword>
<keyword evidence="2" id="KW-0285">Flavoprotein</keyword>
<keyword evidence="8" id="KW-0560">Oxidoreductase</keyword>
<comment type="cofactor">
    <cofactor evidence="1">
        <name>FAD</name>
        <dbReference type="ChEBI" id="CHEBI:57692"/>
    </cofactor>
</comment>
<keyword evidence="9" id="KW-0711">Selenium</keyword>
<dbReference type="InterPro" id="IPR023753">
    <property type="entry name" value="FAD/NAD-binding_dom"/>
</dbReference>
<dbReference type="InterPro" id="IPR004536">
    <property type="entry name" value="SPS/SelD"/>
</dbReference>
<evidence type="ECO:0000313" key="13">
    <source>
        <dbReference type="EMBL" id="ATI42801.1"/>
    </source>
</evidence>
<dbReference type="Pfam" id="PF00586">
    <property type="entry name" value="AIRS"/>
    <property type="match status" value="1"/>
</dbReference>
<keyword evidence="14" id="KW-1185">Reference proteome</keyword>
<dbReference type="OrthoDB" id="9767928at2"/>
<evidence type="ECO:0000256" key="6">
    <source>
        <dbReference type="ARBA" id="ARBA00022827"/>
    </source>
</evidence>
<feature type="domain" description="PurM-like N-terminal" evidence="10">
    <location>
        <begin position="436"/>
        <end position="545"/>
    </location>
</feature>
<evidence type="ECO:0000259" key="10">
    <source>
        <dbReference type="Pfam" id="PF00586"/>
    </source>
</evidence>
<dbReference type="InterPro" id="IPR016188">
    <property type="entry name" value="PurM-like_N"/>
</dbReference>
<dbReference type="SUPFAM" id="SSF55326">
    <property type="entry name" value="PurM N-terminal domain-like"/>
    <property type="match status" value="1"/>
</dbReference>
<dbReference type="InterPro" id="IPR010918">
    <property type="entry name" value="PurM-like_C_dom"/>
</dbReference>
<sequence>MQTGPERDFPATRDLLLVGGGHTHALVLRRWAMAPQPGVRVTLIDPNAVAAYSGMLPGWVAGHYPRTALDIDLMALTQAAGARMIRGRADMCDPVARRLRLSDGRVLRFDVLSFDIGVTSDLPGLRGFARFGAPAKPLGALADRWEQFLGRDEASGDVAVLGGGVAGVELALAMARRLRAEGRDGTVRVIETKSVLQGVSEAATARLRAAADALGVEIMENARAAEVTATHLRLEDGRDIPAALTVGAAGAQAQDWLTGTGLSLEQGFIAVDTLLRTPEYPHVFAVGDCAHMIATPRPKAGVFAVRQAPVLFANLRATLADRPQDLRRYRPQNRYLKLISMGERKAVADRGWPVLAGSWVWRWKDRIDRRFMAMLSDLPQMPRPQAPIGAAAGLAERLADVPLCGGCGAKVGPGALSAALARVPATARADIVPLPGDDAALIRGPDGSQQILSTDHLRAVTSDAALMARIAICHALGDVWAMGAAPQSALASVILPEMAEPMQAEALAEITAAAAEILSAEGAALIGGHSSVGSELTLGFTVIGTLDRAPVTLAGGQPGDALILTRPIGSGVLLAGAMRGRGRGAMQGQVRGPDLAALLDLLATPYGAAAADLRDAHAMTDVTGFGLAGHLANICRASKLGAELSLAALPLHPGAETVAGAGVRSSIWPANRAALDGLIGSGQGARYDLLFDPQTAGGLLAAVPEAGLDARFERLRRAGVTPVRIGRLVEGAAQITLV</sequence>
<dbReference type="InterPro" id="IPR036188">
    <property type="entry name" value="FAD/NAD-bd_sf"/>
</dbReference>
<dbReference type="Gene3D" id="3.90.650.10">
    <property type="entry name" value="PurM-like C-terminal domain"/>
    <property type="match status" value="1"/>
</dbReference>
<evidence type="ECO:0000313" key="14">
    <source>
        <dbReference type="Proteomes" id="UP000219050"/>
    </source>
</evidence>
<dbReference type="InterPro" id="IPR036921">
    <property type="entry name" value="PurM-like_N_sf"/>
</dbReference>
<evidence type="ECO:0000256" key="2">
    <source>
        <dbReference type="ARBA" id="ARBA00022630"/>
    </source>
</evidence>
<dbReference type="Pfam" id="PF02769">
    <property type="entry name" value="AIRS_C"/>
    <property type="match status" value="1"/>
</dbReference>
<protein>
    <submittedName>
        <fullName evidence="13">Selenide, water dikinase SelD</fullName>
    </submittedName>
</protein>
<proteinExistence type="predicted"/>
<dbReference type="GO" id="GO:0003955">
    <property type="term" value="F:NAD(P)H dehydrogenase (quinone) activity"/>
    <property type="evidence" value="ECO:0007669"/>
    <property type="project" value="TreeGrafter"/>
</dbReference>
<dbReference type="AlphaFoldDB" id="A0A291M1F9"/>
<dbReference type="SUPFAM" id="SSF51905">
    <property type="entry name" value="FAD/NAD(P)-binding domain"/>
    <property type="match status" value="2"/>
</dbReference>
<dbReference type="InterPro" id="IPR017584">
    <property type="entry name" value="Pyridine_nucleo_diS_OxRdtase_N"/>
</dbReference>
<dbReference type="GO" id="GO:0019646">
    <property type="term" value="P:aerobic electron transport chain"/>
    <property type="evidence" value="ECO:0007669"/>
    <property type="project" value="TreeGrafter"/>
</dbReference>